<keyword evidence="2" id="KW-0732">Signal</keyword>
<keyword evidence="4" id="KW-1185">Reference proteome</keyword>
<evidence type="ECO:0000313" key="4">
    <source>
        <dbReference type="Proteomes" id="UP000272888"/>
    </source>
</evidence>
<reference evidence="4" key="1">
    <citation type="submission" date="2018-09" db="EMBL/GenBank/DDBJ databases">
        <authorList>
            <person name="Livingstone P.G."/>
            <person name="Whitworth D.E."/>
        </authorList>
    </citation>
    <scope>NUCLEOTIDE SEQUENCE [LARGE SCALE GENOMIC DNA]</scope>
    <source>
        <strain evidence="4">CA051B</strain>
    </source>
</reference>
<comment type="caution">
    <text evidence="3">The sequence shown here is derived from an EMBL/GenBank/DDBJ whole genome shotgun (WGS) entry which is preliminary data.</text>
</comment>
<sequence length="197" mass="20662">MTKRRMMGVLLLALGLPVTGAGAVQKDGKLYVKARNTRVLKSPLPTADVVAVLQPGQQVTWKGADPKNKQWHQVTEPGGKPGYVFQTNLSTKPPNMELVAKDGGTRAIDPAAFVSSGAAVKALSPGAEKYGNEKGGTSAQAVKQIKALEDLANKVTPEQIAEHVRQAGLFPVVAPNTTLGPQKVTTGKSSKSTKGTK</sequence>
<feature type="chain" id="PRO_5017357538" evidence="2">
    <location>
        <begin position="24"/>
        <end position="197"/>
    </location>
</feature>
<feature type="signal peptide" evidence="2">
    <location>
        <begin position="1"/>
        <end position="23"/>
    </location>
</feature>
<protein>
    <submittedName>
        <fullName evidence="3">SH3 domain-containing protein</fullName>
    </submittedName>
</protein>
<evidence type="ECO:0000313" key="3">
    <source>
        <dbReference type="EMBL" id="RKH54654.1"/>
    </source>
</evidence>
<dbReference type="Gene3D" id="2.30.30.40">
    <property type="entry name" value="SH3 Domains"/>
    <property type="match status" value="1"/>
</dbReference>
<gene>
    <name evidence="3" type="ORF">D7V93_25150</name>
</gene>
<organism evidence="3 4">
    <name type="scientific">Corallococcus llansteffanensis</name>
    <dbReference type="NCBI Taxonomy" id="2316731"/>
    <lineage>
        <taxon>Bacteria</taxon>
        <taxon>Pseudomonadati</taxon>
        <taxon>Myxococcota</taxon>
        <taxon>Myxococcia</taxon>
        <taxon>Myxococcales</taxon>
        <taxon>Cystobacterineae</taxon>
        <taxon>Myxococcaceae</taxon>
        <taxon>Corallococcus</taxon>
    </lineage>
</organism>
<dbReference type="AlphaFoldDB" id="A0A3A8PT39"/>
<evidence type="ECO:0000256" key="1">
    <source>
        <dbReference type="SAM" id="MobiDB-lite"/>
    </source>
</evidence>
<proteinExistence type="predicted"/>
<evidence type="ECO:0000256" key="2">
    <source>
        <dbReference type="SAM" id="SignalP"/>
    </source>
</evidence>
<accession>A0A3A8PT39</accession>
<feature type="compositionally biased region" description="Polar residues" evidence="1">
    <location>
        <begin position="175"/>
        <end position="184"/>
    </location>
</feature>
<dbReference type="Proteomes" id="UP000272888">
    <property type="component" value="Unassembled WGS sequence"/>
</dbReference>
<feature type="region of interest" description="Disordered" evidence="1">
    <location>
        <begin position="175"/>
        <end position="197"/>
    </location>
</feature>
<feature type="compositionally biased region" description="Low complexity" evidence="1">
    <location>
        <begin position="185"/>
        <end position="197"/>
    </location>
</feature>
<dbReference type="EMBL" id="RAWB01000293">
    <property type="protein sequence ID" value="RKH54654.1"/>
    <property type="molecule type" value="Genomic_DNA"/>
</dbReference>
<name>A0A3A8PT39_9BACT</name>
<dbReference type="RefSeq" id="WP_120645814.1">
    <property type="nucleotide sequence ID" value="NZ_RAWB01000293.1"/>
</dbReference>